<keyword evidence="2" id="KW-1185">Reference proteome</keyword>
<proteinExistence type="predicted"/>
<evidence type="ECO:0000313" key="1">
    <source>
        <dbReference type="EMBL" id="WOL10236.1"/>
    </source>
</evidence>
<protein>
    <submittedName>
        <fullName evidence="1">Serine/threonine protein phosphatase</fullName>
    </submittedName>
</protein>
<dbReference type="PANTHER" id="PTHR10257:SF3">
    <property type="entry name" value="SERINE_THREONINE-PROTEIN PHOSPHATASE 2A 56 KDA REGULATORY SUBUNIT GAMMA ISOFORM"/>
    <property type="match status" value="1"/>
</dbReference>
<dbReference type="Pfam" id="PF01603">
    <property type="entry name" value="B56"/>
    <property type="match status" value="1"/>
</dbReference>
<reference evidence="1 2" key="1">
    <citation type="submission" date="2023-10" db="EMBL/GenBank/DDBJ databases">
        <title>Chromosome-scale genome assembly provides insights into flower coloration mechanisms of Canna indica.</title>
        <authorList>
            <person name="Li C."/>
        </authorList>
    </citation>
    <scope>NUCLEOTIDE SEQUENCE [LARGE SCALE GENOMIC DNA]</scope>
    <source>
        <tissue evidence="1">Flower</tissue>
    </source>
</reference>
<gene>
    <name evidence="1" type="ORF">Cni_G18990</name>
</gene>
<dbReference type="Gene3D" id="1.25.10.10">
    <property type="entry name" value="Leucine-rich Repeat Variant"/>
    <property type="match status" value="1"/>
</dbReference>
<dbReference type="AlphaFoldDB" id="A0AAQ3QEX9"/>
<dbReference type="InterPro" id="IPR011989">
    <property type="entry name" value="ARM-like"/>
</dbReference>
<name>A0AAQ3QEX9_9LILI</name>
<dbReference type="InterPro" id="IPR002554">
    <property type="entry name" value="PP2A_B56"/>
</dbReference>
<dbReference type="PANTHER" id="PTHR10257">
    <property type="entry name" value="SERINE/THREONINE PROTEIN PHOSPHATASE 2A PP2A REGULATORY SUBUNIT B"/>
    <property type="match status" value="1"/>
</dbReference>
<dbReference type="GO" id="GO:0007165">
    <property type="term" value="P:signal transduction"/>
    <property type="evidence" value="ECO:0007669"/>
    <property type="project" value="InterPro"/>
</dbReference>
<organism evidence="1 2">
    <name type="scientific">Canna indica</name>
    <name type="common">Indian-shot</name>
    <dbReference type="NCBI Taxonomy" id="4628"/>
    <lineage>
        <taxon>Eukaryota</taxon>
        <taxon>Viridiplantae</taxon>
        <taxon>Streptophyta</taxon>
        <taxon>Embryophyta</taxon>
        <taxon>Tracheophyta</taxon>
        <taxon>Spermatophyta</taxon>
        <taxon>Magnoliopsida</taxon>
        <taxon>Liliopsida</taxon>
        <taxon>Zingiberales</taxon>
        <taxon>Cannaceae</taxon>
        <taxon>Canna</taxon>
    </lineage>
</organism>
<accession>A0AAQ3QEX9</accession>
<dbReference type="EMBL" id="CP136895">
    <property type="protein sequence ID" value="WOL10236.1"/>
    <property type="molecule type" value="Genomic_DNA"/>
</dbReference>
<dbReference type="InterPro" id="IPR016024">
    <property type="entry name" value="ARM-type_fold"/>
</dbReference>
<sequence length="245" mass="27686">MIHEKEVKRQTLSKLVDFVQFGSGRLKEPVQEELVRTVGINIFCCLPPASHENTGSEAADPEEEDPFLDPAWPHLQLVYELLLRYVISSDTDTKVVKQYIDHSFFSKRQSNQTQDGTGYHVLFLTNQTRRFPLAKNIWSRLKNKDSSYCWPYLNARAGSRGGGDLGTLFLEDCSKYDSYQHHIEEAQEVVCGTSPIGVILLPKACFILPPSGLWERALITLVQSQSCRRGVGHILMVAMTFFSCG</sequence>
<dbReference type="GO" id="GO:0000159">
    <property type="term" value="C:protein phosphatase type 2A complex"/>
    <property type="evidence" value="ECO:0007669"/>
    <property type="project" value="InterPro"/>
</dbReference>
<dbReference type="Proteomes" id="UP001327560">
    <property type="component" value="Chromosome 6"/>
</dbReference>
<dbReference type="SUPFAM" id="SSF48371">
    <property type="entry name" value="ARM repeat"/>
    <property type="match status" value="1"/>
</dbReference>
<dbReference type="GO" id="GO:0019888">
    <property type="term" value="F:protein phosphatase regulator activity"/>
    <property type="evidence" value="ECO:0007669"/>
    <property type="project" value="InterPro"/>
</dbReference>
<evidence type="ECO:0000313" key="2">
    <source>
        <dbReference type="Proteomes" id="UP001327560"/>
    </source>
</evidence>